<keyword evidence="1" id="KW-0472">Membrane</keyword>
<keyword evidence="3" id="KW-1185">Reference proteome</keyword>
<comment type="caution">
    <text evidence="2">The sequence shown here is derived from an EMBL/GenBank/DDBJ whole genome shotgun (WGS) entry which is preliminary data.</text>
</comment>
<reference evidence="2" key="1">
    <citation type="submission" date="2022-12" db="EMBL/GenBank/DDBJ databases">
        <title>Bacterial isolates from different developmental stages of Nematostella vectensis.</title>
        <authorList>
            <person name="Fraune S."/>
        </authorList>
    </citation>
    <scope>NUCLEOTIDE SEQUENCE</scope>
    <source>
        <strain evidence="2">G21630-S1</strain>
    </source>
</reference>
<sequence length="153" mass="15531">MGFIKKLFNGVSKVIGGVGAVAGLAGLAGIGGLSATAGLLGAGSSLYGGFAEQKRAKKQAKLARWQASLDAQNSRRNTQRLAGQQRANFAAAGLKIEGSPALLIEETEQLGAEEVNNILYAGDQEAKAYKRAGRNALIGGTLGAGAGFLKGLS</sequence>
<organism evidence="2 3">
    <name type="scientific">Kiloniella laminariae</name>
    <dbReference type="NCBI Taxonomy" id="454162"/>
    <lineage>
        <taxon>Bacteria</taxon>
        <taxon>Pseudomonadati</taxon>
        <taxon>Pseudomonadota</taxon>
        <taxon>Alphaproteobacteria</taxon>
        <taxon>Rhodospirillales</taxon>
        <taxon>Kiloniellaceae</taxon>
        <taxon>Kiloniella</taxon>
    </lineage>
</organism>
<name>A0ABT4LFY2_9PROT</name>
<keyword evidence="1" id="KW-1133">Transmembrane helix</keyword>
<dbReference type="EMBL" id="JAPWGY010000001">
    <property type="protein sequence ID" value="MCZ4280011.1"/>
    <property type="molecule type" value="Genomic_DNA"/>
</dbReference>
<evidence type="ECO:0000256" key="1">
    <source>
        <dbReference type="SAM" id="Phobius"/>
    </source>
</evidence>
<proteinExistence type="predicted"/>
<evidence type="ECO:0000313" key="3">
    <source>
        <dbReference type="Proteomes" id="UP001069802"/>
    </source>
</evidence>
<gene>
    <name evidence="2" type="ORF">O4H49_04425</name>
</gene>
<protein>
    <submittedName>
        <fullName evidence="2">Uncharacterized protein</fullName>
    </submittedName>
</protein>
<dbReference type="Proteomes" id="UP001069802">
    <property type="component" value="Unassembled WGS sequence"/>
</dbReference>
<feature type="transmembrane region" description="Helical" evidence="1">
    <location>
        <begin position="20"/>
        <end position="48"/>
    </location>
</feature>
<accession>A0ABT4LFY2</accession>
<keyword evidence="1" id="KW-0812">Transmembrane</keyword>
<evidence type="ECO:0000313" key="2">
    <source>
        <dbReference type="EMBL" id="MCZ4280011.1"/>
    </source>
</evidence>
<dbReference type="RefSeq" id="WP_269422205.1">
    <property type="nucleotide sequence ID" value="NZ_JAPWGY010000001.1"/>
</dbReference>